<feature type="transmembrane region" description="Helical" evidence="1">
    <location>
        <begin position="12"/>
        <end position="38"/>
    </location>
</feature>
<evidence type="ECO:0000313" key="3">
    <source>
        <dbReference type="Proteomes" id="UP001500221"/>
    </source>
</evidence>
<gene>
    <name evidence="2" type="ORF">GCM10023340_04090</name>
</gene>
<evidence type="ECO:0000313" key="2">
    <source>
        <dbReference type="EMBL" id="GAA5141791.1"/>
    </source>
</evidence>
<comment type="caution">
    <text evidence="2">The sequence shown here is derived from an EMBL/GenBank/DDBJ whole genome shotgun (WGS) entry which is preliminary data.</text>
</comment>
<sequence>MTIVSRDARRSVLAGLVAAAVLVVVLVAFVSLLVVAVVRTVKPPDAAGPGGARMVATPDRQSIRAVIGTGGQVEVTYQVRSTRLVSSLRVSADVTAVRPDLEALDVVVTTGGVSVARLPAVGPDGVEVPLSWPVREFEVSYRLSAPADDGTGSVDGRGLAFVPTLRLAYSGATGPVRREVVARGQDVLNVACLAPDDAVAQPCGSATEAGWTADLATPDADDGLVIQVQQRDP</sequence>
<dbReference type="EMBL" id="BAABKG010000001">
    <property type="protein sequence ID" value="GAA5141791.1"/>
    <property type="molecule type" value="Genomic_DNA"/>
</dbReference>
<proteinExistence type="predicted"/>
<keyword evidence="1" id="KW-1133">Transmembrane helix</keyword>
<reference evidence="3" key="1">
    <citation type="journal article" date="2019" name="Int. J. Syst. Evol. Microbiol.">
        <title>The Global Catalogue of Microorganisms (GCM) 10K type strain sequencing project: providing services to taxonomists for standard genome sequencing and annotation.</title>
        <authorList>
            <consortium name="The Broad Institute Genomics Platform"/>
            <consortium name="The Broad Institute Genome Sequencing Center for Infectious Disease"/>
            <person name="Wu L."/>
            <person name="Ma J."/>
        </authorList>
    </citation>
    <scope>NUCLEOTIDE SEQUENCE [LARGE SCALE GENOMIC DNA]</scope>
    <source>
        <strain evidence="3">JCM 18459</strain>
    </source>
</reference>
<keyword evidence="1" id="KW-0472">Membrane</keyword>
<dbReference type="Proteomes" id="UP001500221">
    <property type="component" value="Unassembled WGS sequence"/>
</dbReference>
<keyword evidence="3" id="KW-1185">Reference proteome</keyword>
<dbReference type="RefSeq" id="WP_345454019.1">
    <property type="nucleotide sequence ID" value="NZ_BAABKG010000001.1"/>
</dbReference>
<evidence type="ECO:0008006" key="4">
    <source>
        <dbReference type="Google" id="ProtNLM"/>
    </source>
</evidence>
<accession>A0ABP9PA72</accession>
<evidence type="ECO:0000256" key="1">
    <source>
        <dbReference type="SAM" id="Phobius"/>
    </source>
</evidence>
<protein>
    <recommendedName>
        <fullName evidence="4">DUF2207 domain-containing protein</fullName>
    </recommendedName>
</protein>
<organism evidence="2 3">
    <name type="scientific">Nocardioides marinquilinus</name>
    <dbReference type="NCBI Taxonomy" id="1210400"/>
    <lineage>
        <taxon>Bacteria</taxon>
        <taxon>Bacillati</taxon>
        <taxon>Actinomycetota</taxon>
        <taxon>Actinomycetes</taxon>
        <taxon>Propionibacteriales</taxon>
        <taxon>Nocardioidaceae</taxon>
        <taxon>Nocardioides</taxon>
    </lineage>
</organism>
<name>A0ABP9PA72_9ACTN</name>
<keyword evidence="1" id="KW-0812">Transmembrane</keyword>